<evidence type="ECO:0000313" key="1">
    <source>
        <dbReference type="EMBL" id="GAX27296.1"/>
    </source>
</evidence>
<dbReference type="AlphaFoldDB" id="A0A1Z5KLZ1"/>
<accession>A0A1Z5KLZ1</accession>
<organism evidence="1 2">
    <name type="scientific">Fistulifera solaris</name>
    <name type="common">Oleaginous diatom</name>
    <dbReference type="NCBI Taxonomy" id="1519565"/>
    <lineage>
        <taxon>Eukaryota</taxon>
        <taxon>Sar</taxon>
        <taxon>Stramenopiles</taxon>
        <taxon>Ochrophyta</taxon>
        <taxon>Bacillariophyta</taxon>
        <taxon>Bacillariophyceae</taxon>
        <taxon>Bacillariophycidae</taxon>
        <taxon>Naviculales</taxon>
        <taxon>Naviculaceae</taxon>
        <taxon>Fistulifera</taxon>
    </lineage>
</organism>
<dbReference type="EMBL" id="BDSP01000255">
    <property type="protein sequence ID" value="GAX27296.1"/>
    <property type="molecule type" value="Genomic_DNA"/>
</dbReference>
<sequence>MLFRCEDWTDESFQEDIYVNIWAYGKPERTREMVLNGMKDVHKAFRDHNLIANIRLETYEGNRYFHLPPTKV</sequence>
<gene>
    <name evidence="1" type="ORF">FisN_23Lu138</name>
</gene>
<reference evidence="1 2" key="1">
    <citation type="journal article" date="2015" name="Plant Cell">
        <title>Oil accumulation by the oleaginous diatom Fistulifera solaris as revealed by the genome and transcriptome.</title>
        <authorList>
            <person name="Tanaka T."/>
            <person name="Maeda Y."/>
            <person name="Veluchamy A."/>
            <person name="Tanaka M."/>
            <person name="Abida H."/>
            <person name="Marechal E."/>
            <person name="Bowler C."/>
            <person name="Muto M."/>
            <person name="Sunaga Y."/>
            <person name="Tanaka M."/>
            <person name="Yoshino T."/>
            <person name="Taniguchi T."/>
            <person name="Fukuda Y."/>
            <person name="Nemoto M."/>
            <person name="Matsumoto M."/>
            <person name="Wong P.S."/>
            <person name="Aburatani S."/>
            <person name="Fujibuchi W."/>
        </authorList>
    </citation>
    <scope>NUCLEOTIDE SEQUENCE [LARGE SCALE GENOMIC DNA]</scope>
    <source>
        <strain evidence="1 2">JPCC DA0580</strain>
    </source>
</reference>
<protein>
    <submittedName>
        <fullName evidence="1">Uncharacterized protein</fullName>
    </submittedName>
</protein>
<evidence type="ECO:0000313" key="2">
    <source>
        <dbReference type="Proteomes" id="UP000198406"/>
    </source>
</evidence>
<name>A0A1Z5KLZ1_FISSO</name>
<comment type="caution">
    <text evidence="1">The sequence shown here is derived from an EMBL/GenBank/DDBJ whole genome shotgun (WGS) entry which is preliminary data.</text>
</comment>
<dbReference type="Proteomes" id="UP000198406">
    <property type="component" value="Unassembled WGS sequence"/>
</dbReference>
<dbReference type="InParanoid" id="A0A1Z5KLZ1"/>
<dbReference type="OrthoDB" id="411841at2759"/>
<proteinExistence type="predicted"/>
<keyword evidence="2" id="KW-1185">Reference proteome</keyword>